<feature type="non-terminal residue" evidence="1">
    <location>
        <position position="50"/>
    </location>
</feature>
<sequence length="50" mass="5605">MSLQTNTETLYVSFKVGIKVEAALIDGKLDIFNVYAIRCQHMCSVLYSSC</sequence>
<reference evidence="1" key="1">
    <citation type="submission" date="2014-12" db="EMBL/GenBank/DDBJ databases">
        <title>Insight into the proteome of Arion vulgaris.</title>
        <authorList>
            <person name="Aradska J."/>
            <person name="Bulat T."/>
            <person name="Smidak R."/>
            <person name="Sarate P."/>
            <person name="Gangsoo J."/>
            <person name="Sialana F."/>
            <person name="Bilban M."/>
            <person name="Lubec G."/>
        </authorList>
    </citation>
    <scope>NUCLEOTIDE SEQUENCE</scope>
    <source>
        <tissue evidence="1">Skin</tissue>
    </source>
</reference>
<name>A0A0B6XXV3_9EUPU</name>
<accession>A0A0B6XXV3</accession>
<organism evidence="1">
    <name type="scientific">Arion vulgaris</name>
    <dbReference type="NCBI Taxonomy" id="1028688"/>
    <lineage>
        <taxon>Eukaryota</taxon>
        <taxon>Metazoa</taxon>
        <taxon>Spiralia</taxon>
        <taxon>Lophotrochozoa</taxon>
        <taxon>Mollusca</taxon>
        <taxon>Gastropoda</taxon>
        <taxon>Heterobranchia</taxon>
        <taxon>Euthyneura</taxon>
        <taxon>Panpulmonata</taxon>
        <taxon>Eupulmonata</taxon>
        <taxon>Stylommatophora</taxon>
        <taxon>Helicina</taxon>
        <taxon>Arionoidea</taxon>
        <taxon>Arionidae</taxon>
        <taxon>Arion</taxon>
    </lineage>
</organism>
<gene>
    <name evidence="1" type="primary">ORF3760</name>
</gene>
<dbReference type="EMBL" id="HACG01001496">
    <property type="protein sequence ID" value="CEK48361.1"/>
    <property type="molecule type" value="Transcribed_RNA"/>
</dbReference>
<proteinExistence type="predicted"/>
<evidence type="ECO:0000313" key="1">
    <source>
        <dbReference type="EMBL" id="CEK48361.1"/>
    </source>
</evidence>
<dbReference type="AlphaFoldDB" id="A0A0B6XXV3"/>
<protein>
    <submittedName>
        <fullName evidence="1">Uncharacterized protein</fullName>
    </submittedName>
</protein>